<protein>
    <submittedName>
        <fullName evidence="1">Uncharacterized protein</fullName>
    </submittedName>
</protein>
<reference evidence="1 2" key="1">
    <citation type="submission" date="2024-06" db="EMBL/GenBank/DDBJ databases">
        <title>Genomic Encyclopedia of Type Strains, Phase IV (KMG-IV): sequencing the most valuable type-strain genomes for metagenomic binning, comparative biology and taxonomic classification.</title>
        <authorList>
            <person name="Goeker M."/>
        </authorList>
    </citation>
    <scope>NUCLEOTIDE SEQUENCE [LARGE SCALE GENOMIC DNA]</scope>
    <source>
        <strain evidence="1 2">DSM 29288</strain>
    </source>
</reference>
<sequence length="66" mass="7270">MPLAIEADAVDGRAVADAGDDVLELSSPWIMKQNVVADNRFDLMSRRHVRKIVKPQAIIRATAQAQ</sequence>
<evidence type="ECO:0000313" key="2">
    <source>
        <dbReference type="Proteomes" id="UP001549077"/>
    </source>
</evidence>
<dbReference type="Proteomes" id="UP001549077">
    <property type="component" value="Unassembled WGS sequence"/>
</dbReference>
<dbReference type="EMBL" id="JBEPMY010000027">
    <property type="protein sequence ID" value="MET3758281.1"/>
    <property type="molecule type" value="Genomic_DNA"/>
</dbReference>
<name>A0ABV2MP91_9HYPH</name>
<evidence type="ECO:0000313" key="1">
    <source>
        <dbReference type="EMBL" id="MET3758281.1"/>
    </source>
</evidence>
<gene>
    <name evidence="1" type="ORF">ABID08_005663</name>
</gene>
<keyword evidence="2" id="KW-1185">Reference proteome</keyword>
<organism evidence="1 2">
    <name type="scientific">Rhizobium binae</name>
    <dbReference type="NCBI Taxonomy" id="1138190"/>
    <lineage>
        <taxon>Bacteria</taxon>
        <taxon>Pseudomonadati</taxon>
        <taxon>Pseudomonadota</taxon>
        <taxon>Alphaproteobacteria</taxon>
        <taxon>Hyphomicrobiales</taxon>
        <taxon>Rhizobiaceae</taxon>
        <taxon>Rhizobium/Agrobacterium group</taxon>
        <taxon>Rhizobium</taxon>
    </lineage>
</organism>
<comment type="caution">
    <text evidence="1">The sequence shown here is derived from an EMBL/GenBank/DDBJ whole genome shotgun (WGS) entry which is preliminary data.</text>
</comment>
<accession>A0ABV2MP91</accession>
<proteinExistence type="predicted"/>